<dbReference type="PANTHER" id="PTHR10492">
    <property type="match status" value="1"/>
</dbReference>
<reference evidence="4" key="1">
    <citation type="journal article" date="2018" name="Nat. Genet.">
        <title>Extensive intraspecific gene order and gene structural variations between Mo17 and other maize genomes.</title>
        <authorList>
            <person name="Sun S."/>
            <person name="Zhou Y."/>
            <person name="Chen J."/>
            <person name="Shi J."/>
            <person name="Zhao H."/>
            <person name="Zhao H."/>
            <person name="Song W."/>
            <person name="Zhang M."/>
            <person name="Cui Y."/>
            <person name="Dong X."/>
            <person name="Liu H."/>
            <person name="Ma X."/>
            <person name="Jiao Y."/>
            <person name="Wang B."/>
            <person name="Wei X."/>
            <person name="Stein J.C."/>
            <person name="Glaubitz J.C."/>
            <person name="Lu F."/>
            <person name="Yu G."/>
            <person name="Liang C."/>
            <person name="Fengler K."/>
            <person name="Li B."/>
            <person name="Rafalski A."/>
            <person name="Schnable P.S."/>
            <person name="Ware D.H."/>
            <person name="Buckler E.S."/>
            <person name="Lai J."/>
        </authorList>
    </citation>
    <scope>NUCLEOTIDE SEQUENCE [LARGE SCALE GENOMIC DNA]</scope>
    <source>
        <tissue evidence="4">Seedling</tissue>
    </source>
</reference>
<comment type="caution">
    <text evidence="4">The sequence shown here is derived from an EMBL/GenBank/DDBJ whole genome shotgun (WGS) entry which is preliminary data.</text>
</comment>
<keyword evidence="1 4" id="KW-0347">Helicase</keyword>
<comment type="similarity">
    <text evidence="1">Belongs to the helicase family.</text>
</comment>
<accession>A0A3L6DJI7</accession>
<keyword evidence="1" id="KW-0067">ATP-binding</keyword>
<dbReference type="Gene3D" id="3.40.50.300">
    <property type="entry name" value="P-loop containing nucleotide triphosphate hydrolases"/>
    <property type="match status" value="2"/>
</dbReference>
<evidence type="ECO:0000256" key="1">
    <source>
        <dbReference type="RuleBase" id="RU363044"/>
    </source>
</evidence>
<dbReference type="SUPFAM" id="SSF52540">
    <property type="entry name" value="P-loop containing nucleoside triphosphate hydrolases"/>
    <property type="match status" value="2"/>
</dbReference>
<organism evidence="4">
    <name type="scientific">Zea mays</name>
    <name type="common">Maize</name>
    <dbReference type="NCBI Taxonomy" id="4577"/>
    <lineage>
        <taxon>Eukaryota</taxon>
        <taxon>Viridiplantae</taxon>
        <taxon>Streptophyta</taxon>
        <taxon>Embryophyta</taxon>
        <taxon>Tracheophyta</taxon>
        <taxon>Spermatophyta</taxon>
        <taxon>Magnoliopsida</taxon>
        <taxon>Liliopsida</taxon>
        <taxon>Poales</taxon>
        <taxon>Poaceae</taxon>
        <taxon>PACMAD clade</taxon>
        <taxon>Panicoideae</taxon>
        <taxon>Andropogonodae</taxon>
        <taxon>Andropogoneae</taxon>
        <taxon>Tripsacinae</taxon>
        <taxon>Zea</taxon>
    </lineage>
</organism>
<dbReference type="PANTHER" id="PTHR10492:SF90">
    <property type="entry name" value="ATP-DEPENDENT DNA HELICASE"/>
    <property type="match status" value="1"/>
</dbReference>
<name>A0A3L6DJI7_MAIZE</name>
<feature type="non-terminal residue" evidence="4">
    <location>
        <position position="1"/>
    </location>
</feature>
<keyword evidence="1" id="KW-0227">DNA damage</keyword>
<dbReference type="Pfam" id="PF21530">
    <property type="entry name" value="Pif1_2B_dom"/>
    <property type="match status" value="1"/>
</dbReference>
<proteinExistence type="inferred from homology"/>
<dbReference type="GO" id="GO:0005524">
    <property type="term" value="F:ATP binding"/>
    <property type="evidence" value="ECO:0007669"/>
    <property type="project" value="UniProtKB-KW"/>
</dbReference>
<keyword evidence="1" id="KW-0233">DNA recombination</keyword>
<dbReference type="GO" id="GO:0016787">
    <property type="term" value="F:hydrolase activity"/>
    <property type="evidence" value="ECO:0007669"/>
    <property type="project" value="UniProtKB-KW"/>
</dbReference>
<feature type="domain" description="DNA helicase Pif1-like 2B" evidence="3">
    <location>
        <begin position="816"/>
        <end position="861"/>
    </location>
</feature>
<evidence type="ECO:0000259" key="2">
    <source>
        <dbReference type="Pfam" id="PF05970"/>
    </source>
</evidence>
<dbReference type="InterPro" id="IPR027417">
    <property type="entry name" value="P-loop_NTPase"/>
</dbReference>
<comment type="catalytic activity">
    <reaction evidence="1">
        <text>ATP + H2O = ADP + phosphate + H(+)</text>
        <dbReference type="Rhea" id="RHEA:13065"/>
        <dbReference type="ChEBI" id="CHEBI:15377"/>
        <dbReference type="ChEBI" id="CHEBI:15378"/>
        <dbReference type="ChEBI" id="CHEBI:30616"/>
        <dbReference type="ChEBI" id="CHEBI:43474"/>
        <dbReference type="ChEBI" id="CHEBI:456216"/>
        <dbReference type="EC" id="5.6.2.3"/>
    </reaction>
</comment>
<keyword evidence="1" id="KW-0378">Hydrolase</keyword>
<dbReference type="CDD" id="cd18809">
    <property type="entry name" value="SF1_C_RecD"/>
    <property type="match status" value="1"/>
</dbReference>
<keyword evidence="1" id="KW-0234">DNA repair</keyword>
<dbReference type="Proteomes" id="UP000251960">
    <property type="component" value="Chromosome 8"/>
</dbReference>
<evidence type="ECO:0000259" key="3">
    <source>
        <dbReference type="Pfam" id="PF21530"/>
    </source>
</evidence>
<comment type="cofactor">
    <cofactor evidence="1">
        <name>Mg(2+)</name>
        <dbReference type="ChEBI" id="CHEBI:18420"/>
    </cofactor>
</comment>
<dbReference type="GO" id="GO:0043139">
    <property type="term" value="F:5'-3' DNA helicase activity"/>
    <property type="evidence" value="ECO:0007669"/>
    <property type="project" value="UniProtKB-EC"/>
</dbReference>
<dbReference type="GO" id="GO:0006281">
    <property type="term" value="P:DNA repair"/>
    <property type="evidence" value="ECO:0007669"/>
    <property type="project" value="UniProtKB-KW"/>
</dbReference>
<keyword evidence="1" id="KW-0547">Nucleotide-binding</keyword>
<dbReference type="AlphaFoldDB" id="A0A3L6DJI7"/>
<protein>
    <recommendedName>
        <fullName evidence="1">ATP-dependent DNA helicase</fullName>
        <ecNumber evidence="1">5.6.2.3</ecNumber>
    </recommendedName>
</protein>
<dbReference type="EC" id="5.6.2.3" evidence="1"/>
<dbReference type="GO" id="GO:0006310">
    <property type="term" value="P:DNA recombination"/>
    <property type="evidence" value="ECO:0007669"/>
    <property type="project" value="UniProtKB-KW"/>
</dbReference>
<dbReference type="InterPro" id="IPR049163">
    <property type="entry name" value="Pif1-like_2B_dom"/>
</dbReference>
<dbReference type="EMBL" id="NCVQ01000009">
    <property type="protein sequence ID" value="PWZ08508.1"/>
    <property type="molecule type" value="Genomic_DNA"/>
</dbReference>
<dbReference type="InterPro" id="IPR010285">
    <property type="entry name" value="DNA_helicase_pif1-like_DEAD"/>
</dbReference>
<dbReference type="Pfam" id="PF05970">
    <property type="entry name" value="PIF1"/>
    <property type="match status" value="1"/>
</dbReference>
<evidence type="ECO:0000313" key="4">
    <source>
        <dbReference type="EMBL" id="PWZ08508.1"/>
    </source>
</evidence>
<sequence>ALIYSLTYAVIYTVEFQKRGLPHIHCLLWLLGGRSETDACAIDAFICAEIPDVAIDPLGYALVDEFMIHGPCGDYNRRCPCMKNDRCSKKFPKTYQDETVIDAFGYTLYRRRNNGRFVVKSGVKLDSRSVVPYNMQLLKKYNAHINVEWCNKTHMIKYLFKYVTKGSDRARIYFEVTANTNNASPGPQIPPPNEIREYIDARYLSTCEALWRIFEFDIHFRVPSVERLAVHLPAKNIVRYEPGTDLQTLLLSRAANKTMLTEWFETNLKYSDARLLTYCDFPREWSWDVSIRCWRRRRLSSAKIGRMYYVHPTAGELYYLRMLLMFVSGATSFVDIRTFQNTVYETFREACEARGLLEGDNEWTLLFDEAVVSASASQLRQLFVTIVVHCPVCNVRALFDKYWIYFTDDIHRGLQEALGNPHYTAPHEQLLALLSRKLADTFANSGANIADYDLPILSARADEVFGNRLIDDELRPEPLLLCDHAAAAAVSQLNADQRFIFETLIESALSCSPGLFFVCGHGGTGKTFLWNVVLTHLRSRQKIVLAVASSGVASLLLPKGRTAHSRFKIPFHLDEGSVCGVKRGTMLSELIQRTSLVIWDEAPMTHRHCFEALDRTMRDILSEHKAENANIPFGGKPIVLGGDFRQILPVVRKGSRSAIVNASITSSPLWQHATVLKLRTNMRLSNASLHGKERADMEQFSKWVLDIGDGALPAVTRGDETEPTWVTIPEDLLIHTDGDATASLICEVYPNLLERYMDPVYLATRAIVCPNNLTTDKINDYIVSLLPGHGVQCLSCDTISKSSERIPDFDMLYPTEFLNSINAANFPCHKLVLKRGVTVMLLRNLNQTAGLCNGTRMLVTEIGHRVLKCVVLTPSGVGEEVFIPRIALNTTDVKWPFTLQRRQFPIRICYAMTINKSQGQTLSTVGLYLDKPVFTHGQLYVAVSRVTSRSGLRILIENPDGSCGSQTRNVVYREVLRAVDADPHPTS</sequence>
<dbReference type="GO" id="GO:0000723">
    <property type="term" value="P:telomere maintenance"/>
    <property type="evidence" value="ECO:0007669"/>
    <property type="project" value="InterPro"/>
</dbReference>
<feature type="domain" description="DNA helicase Pif1-like DEAD-box helicase" evidence="2">
    <location>
        <begin position="492"/>
        <end position="715"/>
    </location>
</feature>
<gene>
    <name evidence="4" type="primary">pif1_115</name>
    <name evidence="4" type="ORF">Zm00014a_022636</name>
</gene>
<dbReference type="FunFam" id="3.40.50.300:FF:002884">
    <property type="entry name" value="ATP-dependent DNA helicase"/>
    <property type="match status" value="1"/>
</dbReference>